<organism evidence="1 2">
    <name type="scientific">Batillaria attramentaria</name>
    <dbReference type="NCBI Taxonomy" id="370345"/>
    <lineage>
        <taxon>Eukaryota</taxon>
        <taxon>Metazoa</taxon>
        <taxon>Spiralia</taxon>
        <taxon>Lophotrochozoa</taxon>
        <taxon>Mollusca</taxon>
        <taxon>Gastropoda</taxon>
        <taxon>Caenogastropoda</taxon>
        <taxon>Sorbeoconcha</taxon>
        <taxon>Cerithioidea</taxon>
        <taxon>Batillariidae</taxon>
        <taxon>Batillaria</taxon>
    </lineage>
</organism>
<accession>A0ABD0LBZ8</accession>
<evidence type="ECO:0000313" key="2">
    <source>
        <dbReference type="Proteomes" id="UP001519460"/>
    </source>
</evidence>
<comment type="caution">
    <text evidence="1">The sequence shown here is derived from an EMBL/GenBank/DDBJ whole genome shotgun (WGS) entry which is preliminary data.</text>
</comment>
<evidence type="ECO:0000313" key="1">
    <source>
        <dbReference type="EMBL" id="KAK7496798.1"/>
    </source>
</evidence>
<reference evidence="1 2" key="1">
    <citation type="journal article" date="2023" name="Sci. Data">
        <title>Genome assembly of the Korean intertidal mud-creeper Batillaria attramentaria.</title>
        <authorList>
            <person name="Patra A.K."/>
            <person name="Ho P.T."/>
            <person name="Jun S."/>
            <person name="Lee S.J."/>
            <person name="Kim Y."/>
            <person name="Won Y.J."/>
        </authorList>
    </citation>
    <scope>NUCLEOTIDE SEQUENCE [LARGE SCALE GENOMIC DNA]</scope>
    <source>
        <strain evidence="1">Wonlab-2016</strain>
    </source>
</reference>
<dbReference type="Proteomes" id="UP001519460">
    <property type="component" value="Unassembled WGS sequence"/>
</dbReference>
<dbReference type="AlphaFoldDB" id="A0ABD0LBZ8"/>
<keyword evidence="2" id="KW-1185">Reference proteome</keyword>
<proteinExistence type="predicted"/>
<dbReference type="EMBL" id="JACVVK020000064">
    <property type="protein sequence ID" value="KAK7496798.1"/>
    <property type="molecule type" value="Genomic_DNA"/>
</dbReference>
<feature type="non-terminal residue" evidence="1">
    <location>
        <position position="1"/>
    </location>
</feature>
<feature type="non-terminal residue" evidence="1">
    <location>
        <position position="128"/>
    </location>
</feature>
<gene>
    <name evidence="1" type="ORF">BaRGS_00012007</name>
</gene>
<name>A0ABD0LBZ8_9CAEN</name>
<protein>
    <submittedName>
        <fullName evidence="1">Uncharacterized protein</fullName>
    </submittedName>
</protein>
<sequence length="128" mass="14146">ARSGKQGDDSPCSDDQIAVNSSCLPVLYHFNLRLEMNFTASPDSGFKSEIEENDVESLTNSIIAIMEEDAGVSKCETRGVVIRVDSGPVPHEWVQDMRFSCHVDANDTARQELFIQVKRPKVSFAAVL</sequence>